<dbReference type="AlphaFoldDB" id="A0AB33JMV7"/>
<gene>
    <name evidence="2" type="ORF">KCMC57_05110</name>
</gene>
<reference evidence="2" key="1">
    <citation type="submission" date="2024-07" db="EMBL/GenBank/DDBJ databases">
        <title>Complete genome sequences of cellulolytic bacteria, Kitasatospora sp. CMC57 and Streptomyces sp. CMC78, isolated from Japanese agricultural soil.</title>
        <authorList>
            <person name="Hashimoto T."/>
            <person name="Ito M."/>
            <person name="Iwamoto M."/>
            <person name="Fukahori D."/>
            <person name="Shoda T."/>
            <person name="Sakoda M."/>
            <person name="Morohoshi T."/>
            <person name="Mitsuboshi M."/>
            <person name="Nishizawa T."/>
        </authorList>
    </citation>
    <scope>NUCLEOTIDE SEQUENCE</scope>
    <source>
        <strain evidence="2">CMC57</strain>
    </source>
</reference>
<protein>
    <submittedName>
        <fullName evidence="2">Uncharacterized protein</fullName>
    </submittedName>
</protein>
<keyword evidence="1" id="KW-0732">Signal</keyword>
<sequence length="65" mass="6648">MHVLRRVLAVFASVAMLAGVGLFAFSTPAQAATSCSGTVTYDESVAHGYVRPGHECSVSSGTQGC</sequence>
<dbReference type="PROSITE" id="PS51257">
    <property type="entry name" value="PROKAR_LIPOPROTEIN"/>
    <property type="match status" value="1"/>
</dbReference>
<feature type="signal peptide" evidence="1">
    <location>
        <begin position="1"/>
        <end position="31"/>
    </location>
</feature>
<evidence type="ECO:0000256" key="1">
    <source>
        <dbReference type="SAM" id="SignalP"/>
    </source>
</evidence>
<evidence type="ECO:0000313" key="2">
    <source>
        <dbReference type="EMBL" id="BFP44143.1"/>
    </source>
</evidence>
<feature type="chain" id="PRO_5044348918" evidence="1">
    <location>
        <begin position="32"/>
        <end position="65"/>
    </location>
</feature>
<name>A0AB33JMV7_9ACTN</name>
<dbReference type="EMBL" id="AP035881">
    <property type="protein sequence ID" value="BFP44143.1"/>
    <property type="molecule type" value="Genomic_DNA"/>
</dbReference>
<proteinExistence type="predicted"/>
<accession>A0AB33JMV7</accession>
<organism evidence="2">
    <name type="scientific">Kitasatospora sp. CMC57</name>
    <dbReference type="NCBI Taxonomy" id="3231513"/>
    <lineage>
        <taxon>Bacteria</taxon>
        <taxon>Bacillati</taxon>
        <taxon>Actinomycetota</taxon>
        <taxon>Actinomycetes</taxon>
        <taxon>Kitasatosporales</taxon>
        <taxon>Streptomycetaceae</taxon>
        <taxon>Kitasatospora</taxon>
    </lineage>
</organism>